<keyword evidence="2" id="KW-1185">Reference proteome</keyword>
<evidence type="ECO:0000313" key="2">
    <source>
        <dbReference type="Proteomes" id="UP000019494"/>
    </source>
</evidence>
<dbReference type="InterPro" id="IPR004304">
    <property type="entry name" value="FmdA_AmdA"/>
</dbReference>
<dbReference type="GO" id="GO:0016811">
    <property type="term" value="F:hydrolase activity, acting on carbon-nitrogen (but not peptide) bonds, in linear amides"/>
    <property type="evidence" value="ECO:0007669"/>
    <property type="project" value="InterPro"/>
</dbReference>
<comment type="caution">
    <text evidence="1">The sequence shown here is derived from an EMBL/GenBank/DDBJ whole genome shotgun (WGS) entry which is preliminary data.</text>
</comment>
<proteinExistence type="predicted"/>
<dbReference type="Pfam" id="PF03069">
    <property type="entry name" value="FmdA_AmdA"/>
    <property type="match status" value="1"/>
</dbReference>
<dbReference type="PANTHER" id="PTHR31891">
    <property type="entry name" value="FORMAMIDASE C869.04-RELATED"/>
    <property type="match status" value="1"/>
</dbReference>
<dbReference type="EMBL" id="AWQS01000155">
    <property type="protein sequence ID" value="EWT05032.1"/>
    <property type="molecule type" value="Genomic_DNA"/>
</dbReference>
<organism evidence="1 2">
    <name type="scientific">Intrasporangium chromatireducens Q5-1</name>
    <dbReference type="NCBI Taxonomy" id="584657"/>
    <lineage>
        <taxon>Bacteria</taxon>
        <taxon>Bacillati</taxon>
        <taxon>Actinomycetota</taxon>
        <taxon>Actinomycetes</taxon>
        <taxon>Micrococcales</taxon>
        <taxon>Intrasporangiaceae</taxon>
        <taxon>Intrasporangium</taxon>
    </lineage>
</organism>
<gene>
    <name evidence="1" type="ORF">N864_01600</name>
</gene>
<name>W9GIS5_9MICO</name>
<dbReference type="Gene3D" id="3.10.28.20">
    <property type="entry name" value="Acetamidase/Formamidase-like domains"/>
    <property type="match status" value="1"/>
</dbReference>
<dbReference type="AlphaFoldDB" id="W9GIS5"/>
<dbReference type="SUPFAM" id="SSF141130">
    <property type="entry name" value="Acetamidase/Formamidase-like"/>
    <property type="match status" value="1"/>
</dbReference>
<dbReference type="Gene3D" id="2.60.120.580">
    <property type="entry name" value="Acetamidase/Formamidase-like domains"/>
    <property type="match status" value="2"/>
</dbReference>
<dbReference type="PATRIC" id="fig|584657.3.peg.3091"/>
<reference evidence="2" key="1">
    <citation type="submission" date="2013-08" db="EMBL/GenBank/DDBJ databases">
        <title>Intrasporangium oryzae NRRL B-24470.</title>
        <authorList>
            <person name="Liu H."/>
            <person name="Wang G."/>
        </authorList>
    </citation>
    <scope>NUCLEOTIDE SEQUENCE [LARGE SCALE GENOMIC DNA]</scope>
    <source>
        <strain evidence="2">Q5-1</strain>
    </source>
</reference>
<sequence>MTMPDVHQLHPTEDQLSYTFGGREPLLRVAPGSVIELSTEDCFGGKVRSVDDLPSQVCVFPYLNPVTGPIAVEGAEPGDALAVHFADIRPARDWAVSTTFPHFGALTTTGTTPMLHDALEERVWMYEVDVERGIVRYTARRSDYTVDLPLDPFHGTVGVAPAANESIMSITPSAHGGNMDTPEIRRGTTLYLPVNVPGAMLAIGDGHCRQGEGEVCGTAVEAAMNTTIVVDVIKGAGLHWPRLQDDTHIMSTGSVKPLEDAFRISQHDLIGWTRELTGLDDLDALQLVSQAGLAPVGNVVDTNYTMVAKLPVSVLNGARVYDGIHEHLAGIGRSHVG</sequence>
<evidence type="ECO:0000313" key="1">
    <source>
        <dbReference type="EMBL" id="EWT05032.1"/>
    </source>
</evidence>
<dbReference type="PANTHER" id="PTHR31891:SF1">
    <property type="entry name" value="FORMAMIDASE C869.04-RELATED"/>
    <property type="match status" value="1"/>
</dbReference>
<accession>W9GIS5</accession>
<dbReference type="Proteomes" id="UP000019494">
    <property type="component" value="Unassembled WGS sequence"/>
</dbReference>
<protein>
    <submittedName>
        <fullName evidence="1">Acetamidase</fullName>
    </submittedName>
</protein>